<proteinExistence type="predicted"/>
<evidence type="ECO:0000313" key="8">
    <source>
        <dbReference type="Proteomes" id="UP000198765"/>
    </source>
</evidence>
<evidence type="ECO:0000259" key="6">
    <source>
        <dbReference type="Pfam" id="PF13515"/>
    </source>
</evidence>
<accession>A0A1A8ZIW6</accession>
<dbReference type="AlphaFoldDB" id="A0A1A8ZIW6"/>
<feature type="transmembrane region" description="Helical" evidence="5">
    <location>
        <begin position="114"/>
        <end position="131"/>
    </location>
</feature>
<evidence type="ECO:0000256" key="4">
    <source>
        <dbReference type="ARBA" id="ARBA00023136"/>
    </source>
</evidence>
<feature type="transmembrane region" description="Helical" evidence="5">
    <location>
        <begin position="63"/>
        <end position="82"/>
    </location>
</feature>
<dbReference type="InterPro" id="IPR049453">
    <property type="entry name" value="Memb_transporter_dom"/>
</dbReference>
<keyword evidence="2 5" id="KW-0812">Transmembrane</keyword>
<sequence>MAIPGGRGREPGHFAGRFGQARVQSAVRRFLATRQLTAIALLSAQGGLATAAAWIVASDFLGQDAPVFAPVAALATIASATGQRARQTVELLIGVGLGITVADALLYLVGSGAWQIALVVSASIALGLLVAGRSGALVSQAGATATLFATLAGNQRSLELPRIIDAAVGASIGFLAVALLRPVDPLRAVDRAAKPFFTDLAAAIHTTARALATGDRNLAVRALDSLDKIDMDTVRLNEALQAAEETVSIAPWWRHRRRRYQQYRAAVDQLGAFTTDIRVMARRVATLLEYQEPVPPPLHQAIDTLGDALAHLHRDCTTARASGRTRQAVLDAARLAGHASRHQTCTFGETVMLQIRSAASDLLRATDVTPQEANHLVRDAATKPDDAR</sequence>
<feature type="domain" description="Integral membrane bound transporter" evidence="6">
    <location>
        <begin position="54"/>
        <end position="175"/>
    </location>
</feature>
<name>A0A1A8ZIW6_9ACTN</name>
<keyword evidence="3 5" id="KW-1133">Transmembrane helix</keyword>
<protein>
    <submittedName>
        <fullName evidence="7">Uncharacterized membrane protein YgaE, UPF0421/DUF939 family</fullName>
    </submittedName>
</protein>
<evidence type="ECO:0000256" key="1">
    <source>
        <dbReference type="ARBA" id="ARBA00004141"/>
    </source>
</evidence>
<evidence type="ECO:0000313" key="7">
    <source>
        <dbReference type="EMBL" id="SBT43822.1"/>
    </source>
</evidence>
<dbReference type="EMBL" id="LT594324">
    <property type="protein sequence ID" value="SBT43822.1"/>
    <property type="molecule type" value="Genomic_DNA"/>
</dbReference>
<dbReference type="RefSeq" id="WP_091193427.1">
    <property type="nucleotide sequence ID" value="NZ_LT594324.1"/>
</dbReference>
<reference evidence="7 8" key="1">
    <citation type="submission" date="2016-06" db="EMBL/GenBank/DDBJ databases">
        <authorList>
            <person name="Kjaerup R.B."/>
            <person name="Dalgaard T.S."/>
            <person name="Juul-Madsen H.R."/>
        </authorList>
    </citation>
    <scope>NUCLEOTIDE SEQUENCE [LARGE SCALE GENOMIC DNA]</scope>
    <source>
        <strain evidence="7 8">DSM 45248</strain>
    </source>
</reference>
<evidence type="ECO:0000256" key="2">
    <source>
        <dbReference type="ARBA" id="ARBA00022692"/>
    </source>
</evidence>
<feature type="transmembrane region" description="Helical" evidence="5">
    <location>
        <begin position="163"/>
        <end position="180"/>
    </location>
</feature>
<dbReference type="Pfam" id="PF13515">
    <property type="entry name" value="FUSC_2"/>
    <property type="match status" value="1"/>
</dbReference>
<evidence type="ECO:0000256" key="3">
    <source>
        <dbReference type="ARBA" id="ARBA00022989"/>
    </source>
</evidence>
<gene>
    <name evidence="7" type="ORF">GA0070621_1896</name>
</gene>
<organism evidence="7 8">
    <name type="scientific">Micromonospora narathiwatensis</name>
    <dbReference type="NCBI Taxonomy" id="299146"/>
    <lineage>
        <taxon>Bacteria</taxon>
        <taxon>Bacillati</taxon>
        <taxon>Actinomycetota</taxon>
        <taxon>Actinomycetes</taxon>
        <taxon>Micromonosporales</taxon>
        <taxon>Micromonosporaceae</taxon>
        <taxon>Micromonospora</taxon>
    </lineage>
</organism>
<dbReference type="PATRIC" id="fig|299146.4.peg.1958"/>
<feature type="transmembrane region" description="Helical" evidence="5">
    <location>
        <begin position="36"/>
        <end position="57"/>
    </location>
</feature>
<dbReference type="OrthoDB" id="5198202at2"/>
<dbReference type="GO" id="GO:0016020">
    <property type="term" value="C:membrane"/>
    <property type="evidence" value="ECO:0007669"/>
    <property type="project" value="UniProtKB-SubCell"/>
</dbReference>
<keyword evidence="8" id="KW-1185">Reference proteome</keyword>
<evidence type="ECO:0000256" key="5">
    <source>
        <dbReference type="SAM" id="Phobius"/>
    </source>
</evidence>
<feature type="transmembrane region" description="Helical" evidence="5">
    <location>
        <begin position="89"/>
        <end position="108"/>
    </location>
</feature>
<dbReference type="Proteomes" id="UP000198765">
    <property type="component" value="Chromosome I"/>
</dbReference>
<keyword evidence="4 5" id="KW-0472">Membrane</keyword>
<comment type="subcellular location">
    <subcellularLocation>
        <location evidence="1">Membrane</location>
        <topology evidence="1">Multi-pass membrane protein</topology>
    </subcellularLocation>
</comment>